<dbReference type="GO" id="GO:0006508">
    <property type="term" value="P:proteolysis"/>
    <property type="evidence" value="ECO:0007669"/>
    <property type="project" value="UniProtKB-KW"/>
</dbReference>
<evidence type="ECO:0000256" key="4">
    <source>
        <dbReference type="ARBA" id="ARBA00022807"/>
    </source>
</evidence>
<protein>
    <submittedName>
        <fullName evidence="8">NlpC/P60 family protein</fullName>
    </submittedName>
</protein>
<evidence type="ECO:0000313" key="8">
    <source>
        <dbReference type="EMBL" id="TDD90112.1"/>
    </source>
</evidence>
<dbReference type="Proteomes" id="UP000294723">
    <property type="component" value="Unassembled WGS sequence"/>
</dbReference>
<sequence>MSTAVIGGAPAAAQPQEPDSASGAAQRLRELARQAEVVTEDVKKAQDDHAARQRELVEATSAAQRAEAVAQRARADESRFRDRVDELTAASYRGARLNTMSAVLISESPDAFLQRATAVETLAADNAEVVHALAAATRQAGSAQRRAADARARAARAESDAGRLRQDIAGRKAAMDAQVAQVKRQYDELSSTEQDALRGSGGDVGPIGGSGIAISAVNAALSKQGSPYVWGAKGPEEFDCSGLVQWSYEQAGKSLPSSTRTQVSTGTSVSEGQLRPGDVIFYYDSASHNGIYIGGGKVVHAPTEGQDVKVEDYRDIGDVHSIRRMVG</sequence>
<keyword evidence="2" id="KW-0645">Protease</keyword>
<proteinExistence type="inferred from homology"/>
<dbReference type="SUPFAM" id="SSF54001">
    <property type="entry name" value="Cysteine proteinases"/>
    <property type="match status" value="1"/>
</dbReference>
<dbReference type="AlphaFoldDB" id="A0A4R5C0B5"/>
<keyword evidence="9" id="KW-1185">Reference proteome</keyword>
<keyword evidence="5" id="KW-0175">Coiled coil</keyword>
<evidence type="ECO:0000256" key="6">
    <source>
        <dbReference type="SAM" id="MobiDB-lite"/>
    </source>
</evidence>
<feature type="compositionally biased region" description="Low complexity" evidence="6">
    <location>
        <begin position="7"/>
        <end position="16"/>
    </location>
</feature>
<dbReference type="InterPro" id="IPR038765">
    <property type="entry name" value="Papain-like_cys_pep_sf"/>
</dbReference>
<accession>A0A4R5C0B5</accession>
<evidence type="ECO:0000256" key="5">
    <source>
        <dbReference type="SAM" id="Coils"/>
    </source>
</evidence>
<feature type="domain" description="NlpC/P60" evidence="7">
    <location>
        <begin position="210"/>
        <end position="327"/>
    </location>
</feature>
<comment type="similarity">
    <text evidence="1">Belongs to the peptidase C40 family.</text>
</comment>
<reference evidence="8 9" key="1">
    <citation type="submission" date="2019-03" db="EMBL/GenBank/DDBJ databases">
        <title>Draft genome sequences of novel Actinobacteria.</title>
        <authorList>
            <person name="Sahin N."/>
            <person name="Ay H."/>
            <person name="Saygin H."/>
        </authorList>
    </citation>
    <scope>NUCLEOTIDE SEQUENCE [LARGE SCALE GENOMIC DNA]</scope>
    <source>
        <strain evidence="8 9">5K548</strain>
    </source>
</reference>
<organism evidence="8 9">
    <name type="scientific">Saccharopolyspora karakumensis</name>
    <dbReference type="NCBI Taxonomy" id="2530386"/>
    <lineage>
        <taxon>Bacteria</taxon>
        <taxon>Bacillati</taxon>
        <taxon>Actinomycetota</taxon>
        <taxon>Actinomycetes</taxon>
        <taxon>Pseudonocardiales</taxon>
        <taxon>Pseudonocardiaceae</taxon>
        <taxon>Saccharopolyspora</taxon>
    </lineage>
</organism>
<feature type="coiled-coil region" evidence="5">
    <location>
        <begin position="133"/>
        <end position="192"/>
    </location>
</feature>
<keyword evidence="4" id="KW-0788">Thiol protease</keyword>
<dbReference type="PANTHER" id="PTHR47359:SF3">
    <property type="entry name" value="NLP_P60 DOMAIN-CONTAINING PROTEIN-RELATED"/>
    <property type="match status" value="1"/>
</dbReference>
<dbReference type="InterPro" id="IPR051794">
    <property type="entry name" value="PG_Endopeptidase_C40"/>
</dbReference>
<evidence type="ECO:0000256" key="3">
    <source>
        <dbReference type="ARBA" id="ARBA00022801"/>
    </source>
</evidence>
<dbReference type="Pfam" id="PF00877">
    <property type="entry name" value="NLPC_P60"/>
    <property type="match status" value="1"/>
</dbReference>
<evidence type="ECO:0000256" key="2">
    <source>
        <dbReference type="ARBA" id="ARBA00022670"/>
    </source>
</evidence>
<feature type="region of interest" description="Disordered" evidence="6">
    <location>
        <begin position="1"/>
        <end position="62"/>
    </location>
</feature>
<name>A0A4R5C0B5_9PSEU</name>
<gene>
    <name evidence="8" type="ORF">E1202_10130</name>
</gene>
<dbReference type="InterPro" id="IPR000064">
    <property type="entry name" value="NLP_P60_dom"/>
</dbReference>
<dbReference type="EMBL" id="SMLA01000010">
    <property type="protein sequence ID" value="TDD90112.1"/>
    <property type="molecule type" value="Genomic_DNA"/>
</dbReference>
<evidence type="ECO:0000256" key="1">
    <source>
        <dbReference type="ARBA" id="ARBA00007074"/>
    </source>
</evidence>
<dbReference type="PROSITE" id="PS51935">
    <property type="entry name" value="NLPC_P60"/>
    <property type="match status" value="1"/>
</dbReference>
<feature type="compositionally biased region" description="Basic and acidic residues" evidence="6">
    <location>
        <begin position="40"/>
        <end position="57"/>
    </location>
</feature>
<evidence type="ECO:0000313" key="9">
    <source>
        <dbReference type="Proteomes" id="UP000294723"/>
    </source>
</evidence>
<dbReference type="Gene3D" id="3.90.1720.10">
    <property type="entry name" value="endopeptidase domain like (from Nostoc punctiforme)"/>
    <property type="match status" value="1"/>
</dbReference>
<comment type="caution">
    <text evidence="8">The sequence shown here is derived from an EMBL/GenBank/DDBJ whole genome shotgun (WGS) entry which is preliminary data.</text>
</comment>
<keyword evidence="3" id="KW-0378">Hydrolase</keyword>
<dbReference type="PANTHER" id="PTHR47359">
    <property type="entry name" value="PEPTIDOGLYCAN DL-ENDOPEPTIDASE CWLO"/>
    <property type="match status" value="1"/>
</dbReference>
<dbReference type="GO" id="GO:0008234">
    <property type="term" value="F:cysteine-type peptidase activity"/>
    <property type="evidence" value="ECO:0007669"/>
    <property type="project" value="UniProtKB-KW"/>
</dbReference>
<evidence type="ECO:0000259" key="7">
    <source>
        <dbReference type="PROSITE" id="PS51935"/>
    </source>
</evidence>